<dbReference type="Proteomes" id="UP001327314">
    <property type="component" value="Chromosome"/>
</dbReference>
<gene>
    <name evidence="2" type="ORF">RRG46_02060</name>
</gene>
<sequence length="294" mass="33762">MNNILNFIKQASVKIYINIKKVFQNLNTKIKILCSKISAGFKWTYQSIIINTKSLHSKLNNSKTKAQFVILKDKIVAKMQAKYTKKILVTSLLLISASALVIISVFTTRSILLQNSIDISSKEQKSNISIETPKLISIEDGAKYEFVSSYKNYEYDIKNLPKIKVEIIDSNNEVFYSEIGIIDPKTKTIIFKLDNLPKLKLDKLFTNSNYTLRLIKNLEARKDIADSSLTNNIILGPIFTLDFSKSFASLYEKNYVLMNLSIENIFKIPTYALLKRLLKKTIYLNKKKKLLSNY</sequence>
<organism evidence="2 3">
    <name type="scientific">Mycoplasmopsis cynos</name>
    <dbReference type="NCBI Taxonomy" id="171284"/>
    <lineage>
        <taxon>Bacteria</taxon>
        <taxon>Bacillati</taxon>
        <taxon>Mycoplasmatota</taxon>
        <taxon>Mycoplasmoidales</taxon>
        <taxon>Metamycoplasmataceae</taxon>
        <taxon>Mycoplasmopsis</taxon>
    </lineage>
</organism>
<reference evidence="2 3" key="1">
    <citation type="submission" date="2023-12" db="EMBL/GenBank/DDBJ databases">
        <title>Hybrid Genome Assemblies of Mycoplasma cynos and Mycoplasma felis isolated from Dogs and Cats with Infectious Respiratory Disease.</title>
        <authorList>
            <person name="Framst I."/>
            <person name="Cai H."/>
            <person name="Ramesh P."/>
            <person name="Maboni G."/>
        </authorList>
    </citation>
    <scope>NUCLEOTIDE SEQUENCE [LARGE SCALE GENOMIC DNA]</scope>
    <source>
        <strain evidence="2 3">30510</strain>
    </source>
</reference>
<dbReference type="AlphaFoldDB" id="A0ABD8AKI9"/>
<dbReference type="RefSeq" id="WP_284520555.1">
    <property type="nucleotide sequence ID" value="NZ_CP103987.1"/>
</dbReference>
<feature type="transmembrane region" description="Helical" evidence="1">
    <location>
        <begin position="87"/>
        <end position="106"/>
    </location>
</feature>
<evidence type="ECO:0000313" key="2">
    <source>
        <dbReference type="EMBL" id="WQQ20311.1"/>
    </source>
</evidence>
<keyword evidence="1" id="KW-0812">Transmembrane</keyword>
<accession>A0ABD8AKI9</accession>
<protein>
    <recommendedName>
        <fullName evidence="4">POTRA domain-containing protein</fullName>
    </recommendedName>
</protein>
<evidence type="ECO:0008006" key="4">
    <source>
        <dbReference type="Google" id="ProtNLM"/>
    </source>
</evidence>
<proteinExistence type="predicted"/>
<keyword evidence="1" id="KW-0472">Membrane</keyword>
<evidence type="ECO:0000256" key="1">
    <source>
        <dbReference type="SAM" id="Phobius"/>
    </source>
</evidence>
<keyword evidence="1" id="KW-1133">Transmembrane helix</keyword>
<dbReference type="EMBL" id="CP141046">
    <property type="protein sequence ID" value="WQQ20311.1"/>
    <property type="molecule type" value="Genomic_DNA"/>
</dbReference>
<evidence type="ECO:0000313" key="3">
    <source>
        <dbReference type="Proteomes" id="UP001327314"/>
    </source>
</evidence>
<name>A0ABD8AKI9_9BACT</name>